<evidence type="ECO:0000313" key="10">
    <source>
        <dbReference type="Proteomes" id="UP001367508"/>
    </source>
</evidence>
<evidence type="ECO:0000256" key="4">
    <source>
        <dbReference type="ARBA" id="ARBA00022603"/>
    </source>
</evidence>
<dbReference type="AlphaFoldDB" id="A0AAN9R982"/>
<keyword evidence="4" id="KW-0489">Methyltransferase</keyword>
<evidence type="ECO:0000256" key="2">
    <source>
        <dbReference type="ARBA" id="ARBA00022517"/>
    </source>
</evidence>
<protein>
    <submittedName>
        <fullName evidence="9">Uncharacterized protein</fullName>
    </submittedName>
</protein>
<keyword evidence="5" id="KW-0808">Transferase</keyword>
<keyword evidence="2" id="KW-0690">Ribosome biogenesis</keyword>
<dbReference type="EMBL" id="JAYMYQ010000001">
    <property type="protein sequence ID" value="KAK7363917.1"/>
    <property type="molecule type" value="Genomic_DNA"/>
</dbReference>
<dbReference type="GO" id="GO:0070037">
    <property type="term" value="F:rRNA (pseudouridine) methyltransferase activity"/>
    <property type="evidence" value="ECO:0007669"/>
    <property type="project" value="InterPro"/>
</dbReference>
<dbReference type="Gene3D" id="3.40.1280.10">
    <property type="match status" value="1"/>
</dbReference>
<dbReference type="SUPFAM" id="SSF75217">
    <property type="entry name" value="alpha/beta knot"/>
    <property type="match status" value="1"/>
</dbReference>
<dbReference type="InterPro" id="IPR029026">
    <property type="entry name" value="tRNA_m1G_MTases_N"/>
</dbReference>
<evidence type="ECO:0000256" key="8">
    <source>
        <dbReference type="ARBA" id="ARBA00022884"/>
    </source>
</evidence>
<dbReference type="InterPro" id="IPR005304">
    <property type="entry name" value="Rbsml_bgen_MeTrfase_EMG1/NEP1"/>
</dbReference>
<reference evidence="9 10" key="1">
    <citation type="submission" date="2024-01" db="EMBL/GenBank/DDBJ databases">
        <title>The genomes of 5 underutilized Papilionoideae crops provide insights into root nodulation and disease resistanc.</title>
        <authorList>
            <person name="Jiang F."/>
        </authorList>
    </citation>
    <scope>NUCLEOTIDE SEQUENCE [LARGE SCALE GENOMIC DNA]</scope>
    <source>
        <strain evidence="9">LVBAO_FW01</strain>
        <tissue evidence="9">Leaves</tissue>
    </source>
</reference>
<evidence type="ECO:0000256" key="7">
    <source>
        <dbReference type="ARBA" id="ARBA00022730"/>
    </source>
</evidence>
<dbReference type="GO" id="GO:0019843">
    <property type="term" value="F:rRNA binding"/>
    <property type="evidence" value="ECO:0007669"/>
    <property type="project" value="UniProtKB-KW"/>
</dbReference>
<keyword evidence="7" id="KW-0699">rRNA-binding</keyword>
<comment type="similarity">
    <text evidence="1">Belongs to the class IV-like SAM-binding methyltransferase superfamily. RNA methyltransferase NEP1 family.</text>
</comment>
<evidence type="ECO:0000313" key="9">
    <source>
        <dbReference type="EMBL" id="KAK7363917.1"/>
    </source>
</evidence>
<evidence type="ECO:0000256" key="5">
    <source>
        <dbReference type="ARBA" id="ARBA00022679"/>
    </source>
</evidence>
<evidence type="ECO:0000256" key="1">
    <source>
        <dbReference type="ARBA" id="ARBA00008115"/>
    </source>
</evidence>
<dbReference type="GO" id="GO:0070475">
    <property type="term" value="P:rRNA base methylation"/>
    <property type="evidence" value="ECO:0007669"/>
    <property type="project" value="InterPro"/>
</dbReference>
<dbReference type="PANTHER" id="PTHR12636:SF5">
    <property type="entry name" value="RIBOSOMAL RNA SMALL SUBUNIT METHYLTRANSFERASE NEP1"/>
    <property type="match status" value="1"/>
</dbReference>
<evidence type="ECO:0000256" key="6">
    <source>
        <dbReference type="ARBA" id="ARBA00022691"/>
    </source>
</evidence>
<proteinExistence type="inferred from homology"/>
<keyword evidence="10" id="KW-1185">Reference proteome</keyword>
<dbReference type="PANTHER" id="PTHR12636">
    <property type="entry name" value="NEP1/MRA1"/>
    <property type="match status" value="1"/>
</dbReference>
<accession>A0AAN9R982</accession>
<dbReference type="GO" id="GO:0032040">
    <property type="term" value="C:small-subunit processome"/>
    <property type="evidence" value="ECO:0007669"/>
    <property type="project" value="TreeGrafter"/>
</dbReference>
<name>A0AAN9R982_CANGL</name>
<organism evidence="9 10">
    <name type="scientific">Canavalia gladiata</name>
    <name type="common">Sword bean</name>
    <name type="synonym">Dolichos gladiatus</name>
    <dbReference type="NCBI Taxonomy" id="3824"/>
    <lineage>
        <taxon>Eukaryota</taxon>
        <taxon>Viridiplantae</taxon>
        <taxon>Streptophyta</taxon>
        <taxon>Embryophyta</taxon>
        <taxon>Tracheophyta</taxon>
        <taxon>Spermatophyta</taxon>
        <taxon>Magnoliopsida</taxon>
        <taxon>eudicotyledons</taxon>
        <taxon>Gunneridae</taxon>
        <taxon>Pentapetalae</taxon>
        <taxon>rosids</taxon>
        <taxon>fabids</taxon>
        <taxon>Fabales</taxon>
        <taxon>Fabaceae</taxon>
        <taxon>Papilionoideae</taxon>
        <taxon>50 kb inversion clade</taxon>
        <taxon>NPAAA clade</taxon>
        <taxon>indigoferoid/millettioid clade</taxon>
        <taxon>Phaseoleae</taxon>
        <taxon>Canavalia</taxon>
    </lineage>
</organism>
<dbReference type="InterPro" id="IPR029028">
    <property type="entry name" value="Alpha/beta_knot_MTases"/>
</dbReference>
<keyword evidence="6" id="KW-0949">S-adenosyl-L-methionine</keyword>
<dbReference type="Proteomes" id="UP001367508">
    <property type="component" value="Unassembled WGS sequence"/>
</dbReference>
<keyword evidence="3" id="KW-0698">rRNA processing</keyword>
<sequence length="217" mass="24679">MKEEGSSGTHVGGVIFFLNNLPFDLDSDSEDDFPLTDVRNRAYRVENLAVTYRWPLERILSSKLNQFGFIRAIYVNFGPKGYYELNPNTKPVTRPVVFEEQLRTLFEAGIVSNPDNREVVWQKITDLSSLVSNLPANTRTIGCLHGPAAHSQELMYFRDYIRAASDEQIYVFVVGQIDTQDVQAYVNDFVKVSDYDLIACYCLDDVISAVEKKWGLS</sequence>
<keyword evidence="8" id="KW-0694">RNA-binding</keyword>
<gene>
    <name evidence="9" type="ORF">VNO77_06079</name>
</gene>
<evidence type="ECO:0000256" key="3">
    <source>
        <dbReference type="ARBA" id="ARBA00022552"/>
    </source>
</evidence>
<comment type="caution">
    <text evidence="9">The sequence shown here is derived from an EMBL/GenBank/DDBJ whole genome shotgun (WGS) entry which is preliminary data.</text>
</comment>